<name>A0A4D6XFK1_PSEPU</name>
<dbReference type="RefSeq" id="WP_136915193.1">
    <property type="nucleotide sequence ID" value="NZ_CP039371.1"/>
</dbReference>
<sequence>MKNKNRGVERPPSRLEMVELIESLAGTECGAARILPIARDVLVEILDDEKDRANNWSCFDNRELTDTVLRFICAYRIPVEGSAYFNLETDCVSYLDFYSKSNLSKSGGAVRVPRAVNGFKLAERLRAQGSEVFIVENVYELRLWISIWGGSALIATALMKVLDEMLD</sequence>
<evidence type="ECO:0000313" key="1">
    <source>
        <dbReference type="EMBL" id="QCI13041.1"/>
    </source>
</evidence>
<dbReference type="EMBL" id="CP039371">
    <property type="protein sequence ID" value="QCI13041.1"/>
    <property type="molecule type" value="Genomic_DNA"/>
</dbReference>
<evidence type="ECO:0000313" key="2">
    <source>
        <dbReference type="Proteomes" id="UP000298551"/>
    </source>
</evidence>
<gene>
    <name evidence="1" type="ORF">E6B08_17425</name>
</gene>
<accession>A0A4D6XFK1</accession>
<protein>
    <submittedName>
        <fullName evidence="1">Uncharacterized protein</fullName>
    </submittedName>
</protein>
<dbReference type="Proteomes" id="UP000298551">
    <property type="component" value="Chromosome"/>
</dbReference>
<dbReference type="AlphaFoldDB" id="A0A4D6XFK1"/>
<proteinExistence type="predicted"/>
<reference evidence="2" key="1">
    <citation type="submission" date="2019-04" db="EMBL/GenBank/DDBJ databases">
        <title>Genome sequence of Pseudomonas putida 1290, an auxin catabolizing strain.</title>
        <authorList>
            <person name="Laird T.S."/>
            <person name="Leveau J.H.J."/>
        </authorList>
    </citation>
    <scope>NUCLEOTIDE SEQUENCE [LARGE SCALE GENOMIC DNA]</scope>
    <source>
        <strain evidence="2">1290</strain>
    </source>
</reference>
<organism evidence="1 2">
    <name type="scientific">Pseudomonas putida</name>
    <name type="common">Arthrobacter siderocapsulatus</name>
    <dbReference type="NCBI Taxonomy" id="303"/>
    <lineage>
        <taxon>Bacteria</taxon>
        <taxon>Pseudomonadati</taxon>
        <taxon>Pseudomonadota</taxon>
        <taxon>Gammaproteobacteria</taxon>
        <taxon>Pseudomonadales</taxon>
        <taxon>Pseudomonadaceae</taxon>
        <taxon>Pseudomonas</taxon>
    </lineage>
</organism>